<reference evidence="1 2" key="2">
    <citation type="journal article" date="2018" name="New Phytol.">
        <title>High intraspecific genome diversity in the model arbuscular mycorrhizal symbiont Rhizophagus irregularis.</title>
        <authorList>
            <person name="Chen E.C.H."/>
            <person name="Morin E."/>
            <person name="Beaudet D."/>
            <person name="Noel J."/>
            <person name="Yildirir G."/>
            <person name="Ndikumana S."/>
            <person name="Charron P."/>
            <person name="St-Onge C."/>
            <person name="Giorgi J."/>
            <person name="Kruger M."/>
            <person name="Marton T."/>
            <person name="Ropars J."/>
            <person name="Grigoriev I.V."/>
            <person name="Hainaut M."/>
            <person name="Henrissat B."/>
            <person name="Roux C."/>
            <person name="Martin F."/>
            <person name="Corradi N."/>
        </authorList>
    </citation>
    <scope>NUCLEOTIDE SEQUENCE [LARGE SCALE GENOMIC DNA]</scope>
    <source>
        <strain evidence="1 2">DAOM 197198</strain>
    </source>
</reference>
<evidence type="ECO:0000313" key="1">
    <source>
        <dbReference type="EMBL" id="POG67146.1"/>
    </source>
</evidence>
<keyword evidence="2" id="KW-1185">Reference proteome</keyword>
<accession>A0A2P4PP32</accession>
<dbReference type="AlphaFoldDB" id="A0A2P4PP32"/>
<evidence type="ECO:0008006" key="3">
    <source>
        <dbReference type="Google" id="ProtNLM"/>
    </source>
</evidence>
<comment type="caution">
    <text evidence="1">The sequence shown here is derived from an EMBL/GenBank/DDBJ whole genome shotgun (WGS) entry which is preliminary data.</text>
</comment>
<proteinExistence type="predicted"/>
<dbReference type="VEuPathDB" id="FungiDB:RhiirFUN_010182"/>
<sequence>MACSKIFSGDLPELTNEIIQYFRNDFSALHSCILVNRLWCRLAIPLLWENPFSKNLPKNYHFIEIYLHKISENDKIKLNEYCISTYSLFPSNTLFNYPSFIKCLDTYNVCNYIESWAANKIDSNFVRFLNLIFLALIKIFIENEVNLHTFEFDDRTLNKINSDCFNSTIQLILQNPNFVCNIKNLKIYLLCYNYYDNVTSLIKCLYISCTSISSLYIDSLRNPVEKDISKLIDLQQNLKKIFFYFNGYYLNNVEFFNCSNTLKTIIFSANRLSRFNFNEMFEKLNVLESIHILYYCSLDSTFIQQVINLTKPFKLKSLFIYDNSLLQIELLKLLLQKSGNYLENVGINSIDNKLQLYELFKIYCNNIKFLSIFGLKEDLNIYLVLDLIKNIQQNLNYLHLQLIINSKLILENLGQILPYRLEYLRLELKYNINDLEVFFKNSQNIFIKKLLIKNLKYLNSEEMLLPCIKKYVMKEKRVTYLAIDNILNNKNCKGLFDLKNEVKEFKFHGIQVKDYNDLCIKVDDFISHNQQDFYIFHAVDQYYFLTVVGIAAFC</sequence>
<name>A0A2P4PP32_RHIID</name>
<protein>
    <recommendedName>
        <fullName evidence="3">F-box domain-containing protein</fullName>
    </recommendedName>
</protein>
<dbReference type="EMBL" id="AUPC02000176">
    <property type="protein sequence ID" value="POG67146.1"/>
    <property type="molecule type" value="Genomic_DNA"/>
</dbReference>
<organism evidence="1 2">
    <name type="scientific">Rhizophagus irregularis (strain DAOM 181602 / DAOM 197198 / MUCL 43194)</name>
    <name type="common">Arbuscular mycorrhizal fungus</name>
    <name type="synonym">Glomus intraradices</name>
    <dbReference type="NCBI Taxonomy" id="747089"/>
    <lineage>
        <taxon>Eukaryota</taxon>
        <taxon>Fungi</taxon>
        <taxon>Fungi incertae sedis</taxon>
        <taxon>Mucoromycota</taxon>
        <taxon>Glomeromycotina</taxon>
        <taxon>Glomeromycetes</taxon>
        <taxon>Glomerales</taxon>
        <taxon>Glomeraceae</taxon>
        <taxon>Rhizophagus</taxon>
    </lineage>
</organism>
<evidence type="ECO:0000313" key="2">
    <source>
        <dbReference type="Proteomes" id="UP000018888"/>
    </source>
</evidence>
<dbReference type="Proteomes" id="UP000018888">
    <property type="component" value="Unassembled WGS sequence"/>
</dbReference>
<reference evidence="1 2" key="1">
    <citation type="journal article" date="2013" name="Proc. Natl. Acad. Sci. U.S.A.">
        <title>Genome of an arbuscular mycorrhizal fungus provides insight into the oldest plant symbiosis.</title>
        <authorList>
            <person name="Tisserant E."/>
            <person name="Malbreil M."/>
            <person name="Kuo A."/>
            <person name="Kohler A."/>
            <person name="Symeonidi A."/>
            <person name="Balestrini R."/>
            <person name="Charron P."/>
            <person name="Duensing N."/>
            <person name="Frei Dit Frey N."/>
            <person name="Gianinazzi-Pearson V."/>
            <person name="Gilbert L.B."/>
            <person name="Handa Y."/>
            <person name="Herr J.R."/>
            <person name="Hijri M."/>
            <person name="Koul R."/>
            <person name="Kawaguchi M."/>
            <person name="Krajinski F."/>
            <person name="Lammers P.J."/>
            <person name="Masclaux F.G."/>
            <person name="Murat C."/>
            <person name="Morin E."/>
            <person name="Ndikumana S."/>
            <person name="Pagni M."/>
            <person name="Petitpierre D."/>
            <person name="Requena N."/>
            <person name="Rosikiewicz P."/>
            <person name="Riley R."/>
            <person name="Saito K."/>
            <person name="San Clemente H."/>
            <person name="Shapiro H."/>
            <person name="van Tuinen D."/>
            <person name="Becard G."/>
            <person name="Bonfante P."/>
            <person name="Paszkowski U."/>
            <person name="Shachar-Hill Y.Y."/>
            <person name="Tuskan G.A."/>
            <person name="Young P.W."/>
            <person name="Sanders I.R."/>
            <person name="Henrissat B."/>
            <person name="Rensing S.A."/>
            <person name="Grigoriev I.V."/>
            <person name="Corradi N."/>
            <person name="Roux C."/>
            <person name="Martin F."/>
        </authorList>
    </citation>
    <scope>NUCLEOTIDE SEQUENCE [LARGE SCALE GENOMIC DNA]</scope>
    <source>
        <strain evidence="1 2">DAOM 197198</strain>
    </source>
</reference>
<gene>
    <name evidence="1" type="ORF">GLOIN_2v1879292</name>
</gene>